<dbReference type="GO" id="GO:0006629">
    <property type="term" value="P:lipid metabolic process"/>
    <property type="evidence" value="ECO:0007669"/>
    <property type="project" value="UniProtKB-KW"/>
</dbReference>
<comment type="subcellular location">
    <subcellularLocation>
        <location evidence="2">Cytoplasm</location>
    </subcellularLocation>
    <subcellularLocation>
        <location evidence="1">Endomembrane system</location>
        <topology evidence="1">Peripheral membrane protein</topology>
    </subcellularLocation>
</comment>
<evidence type="ECO:0000256" key="6">
    <source>
        <dbReference type="ARBA" id="ARBA00022801"/>
    </source>
</evidence>
<evidence type="ECO:0000256" key="3">
    <source>
        <dbReference type="ARBA" id="ARBA00007471"/>
    </source>
</evidence>
<dbReference type="Pfam" id="PF02893">
    <property type="entry name" value="GRAM"/>
    <property type="match status" value="1"/>
</dbReference>
<dbReference type="Proteomes" id="UP000016666">
    <property type="component" value="Chromosome 10"/>
</dbReference>
<keyword evidence="8" id="KW-0472">Membrane</keyword>
<dbReference type="GO" id="GO:0052629">
    <property type="term" value="F:phosphatidylinositol-3,5-bisphosphate 3-phosphatase activity"/>
    <property type="evidence" value="ECO:0007669"/>
    <property type="project" value="UniProtKB-EC"/>
</dbReference>
<dbReference type="AlphaFoldDB" id="A0A493T1D8"/>
<evidence type="ECO:0000313" key="10">
    <source>
        <dbReference type="Ensembl" id="ENSAPLP00000019636.1"/>
    </source>
</evidence>
<evidence type="ECO:0000256" key="7">
    <source>
        <dbReference type="ARBA" id="ARBA00023098"/>
    </source>
</evidence>
<keyword evidence="5" id="KW-0963">Cytoplasm</keyword>
<dbReference type="Gene3D" id="2.30.29.30">
    <property type="entry name" value="Pleckstrin-homology domain (PH domain)/Phosphotyrosine-binding domain (PTB)"/>
    <property type="match status" value="1"/>
</dbReference>
<evidence type="ECO:0000256" key="1">
    <source>
        <dbReference type="ARBA" id="ARBA00004184"/>
    </source>
</evidence>
<dbReference type="PROSITE" id="PS51257">
    <property type="entry name" value="PROKAR_LIPOPROTEIN"/>
    <property type="match status" value="1"/>
</dbReference>
<evidence type="ECO:0000256" key="5">
    <source>
        <dbReference type="ARBA" id="ARBA00022490"/>
    </source>
</evidence>
<evidence type="ECO:0000259" key="9">
    <source>
        <dbReference type="SMART" id="SM00568"/>
    </source>
</evidence>
<comment type="similarity">
    <text evidence="3">Belongs to the protein-tyrosine phosphatase family. Non-receptor class myotubularin subfamily.</text>
</comment>
<accession>A0A493T1D8</accession>
<dbReference type="SMART" id="SM00568">
    <property type="entry name" value="GRAM"/>
    <property type="match status" value="1"/>
</dbReference>
<dbReference type="InterPro" id="IPR011993">
    <property type="entry name" value="PH-like_dom_sf"/>
</dbReference>
<keyword evidence="11" id="KW-1185">Reference proteome</keyword>
<sequence length="193" mass="20386">MRQLSPCCSGRAGGVFRAEGGCGGAPLPCQAGGSCWGLCTQGLGSPLPTGSHVEWCKQLIAATISSQISGSVPPEGVSRDYREIQDGHNGYHSEAEADQALRDGNKLAQMEEAPLFPGESIKVIAKDVMYICPFMGAVSGTLTVTDFRMYIKSVERDPPFVVDVPLGVISRVEKIGVQSHGDNSCGIEIVCKV</sequence>
<dbReference type="InterPro" id="IPR004182">
    <property type="entry name" value="GRAM"/>
</dbReference>
<evidence type="ECO:0000256" key="2">
    <source>
        <dbReference type="ARBA" id="ARBA00004496"/>
    </source>
</evidence>
<reference evidence="10" key="2">
    <citation type="submission" date="2025-08" db="UniProtKB">
        <authorList>
            <consortium name="Ensembl"/>
        </authorList>
    </citation>
    <scope>IDENTIFICATION</scope>
</reference>
<dbReference type="EC" id="3.1.3.95" evidence="4"/>
<keyword evidence="7" id="KW-0443">Lipid metabolism</keyword>
<reference evidence="10 11" key="1">
    <citation type="submission" date="2017-10" db="EMBL/GenBank/DDBJ databases">
        <title>A new Pekin duck reference genome.</title>
        <authorList>
            <person name="Hou Z.-C."/>
            <person name="Zhou Z.-K."/>
            <person name="Zhu F."/>
            <person name="Hou S.-S."/>
        </authorList>
    </citation>
    <scope>NUCLEOTIDE SEQUENCE [LARGE SCALE GENOMIC DNA]</scope>
</reference>
<name>A0A493T1D8_ANAPP</name>
<evidence type="ECO:0000313" key="11">
    <source>
        <dbReference type="Proteomes" id="UP000016666"/>
    </source>
</evidence>
<dbReference type="GO" id="GO:0012505">
    <property type="term" value="C:endomembrane system"/>
    <property type="evidence" value="ECO:0007669"/>
    <property type="project" value="UniProtKB-SubCell"/>
</dbReference>
<keyword evidence="6" id="KW-0378">Hydrolase</keyword>
<dbReference type="GO" id="GO:0005737">
    <property type="term" value="C:cytoplasm"/>
    <property type="evidence" value="ECO:0007669"/>
    <property type="project" value="UniProtKB-SubCell"/>
</dbReference>
<reference evidence="10" key="3">
    <citation type="submission" date="2025-09" db="UniProtKB">
        <authorList>
            <consortium name="Ensembl"/>
        </authorList>
    </citation>
    <scope>IDENTIFICATION</scope>
</reference>
<evidence type="ECO:0000256" key="8">
    <source>
        <dbReference type="ARBA" id="ARBA00023136"/>
    </source>
</evidence>
<feature type="domain" description="GRAM" evidence="9">
    <location>
        <begin position="108"/>
        <end position="176"/>
    </location>
</feature>
<dbReference type="GeneTree" id="ENSGT00940000153669"/>
<proteinExistence type="inferred from homology"/>
<dbReference type="SUPFAM" id="SSF50729">
    <property type="entry name" value="PH domain-like"/>
    <property type="match status" value="1"/>
</dbReference>
<protein>
    <recommendedName>
        <fullName evidence="4">phosphatidylinositol-3,5-bisphosphate 3-phosphatase</fullName>
        <ecNumber evidence="4">3.1.3.95</ecNumber>
    </recommendedName>
</protein>
<organism evidence="10 11">
    <name type="scientific">Anas platyrhynchos platyrhynchos</name>
    <name type="common">Northern mallard</name>
    <dbReference type="NCBI Taxonomy" id="8840"/>
    <lineage>
        <taxon>Eukaryota</taxon>
        <taxon>Metazoa</taxon>
        <taxon>Chordata</taxon>
        <taxon>Craniata</taxon>
        <taxon>Vertebrata</taxon>
        <taxon>Euteleostomi</taxon>
        <taxon>Archelosauria</taxon>
        <taxon>Archosauria</taxon>
        <taxon>Dinosauria</taxon>
        <taxon>Saurischia</taxon>
        <taxon>Theropoda</taxon>
        <taxon>Coelurosauria</taxon>
        <taxon>Aves</taxon>
        <taxon>Neognathae</taxon>
        <taxon>Galloanserae</taxon>
        <taxon>Anseriformes</taxon>
        <taxon>Anatidae</taxon>
        <taxon>Anatinae</taxon>
        <taxon>Anas</taxon>
    </lineage>
</organism>
<evidence type="ECO:0000256" key="4">
    <source>
        <dbReference type="ARBA" id="ARBA00012903"/>
    </source>
</evidence>
<dbReference type="FunFam" id="2.30.29.30:FF:000038">
    <property type="entry name" value="Myotubularin 1, isoform CRA_a"/>
    <property type="match status" value="1"/>
</dbReference>
<dbReference type="Ensembl" id="ENSAPLT00000035459.1">
    <property type="protein sequence ID" value="ENSAPLP00000019636.1"/>
    <property type="gene ID" value="ENSAPLG00000000577.2"/>
</dbReference>